<protein>
    <submittedName>
        <fullName evidence="7">Translocation/assembly module TamB</fullName>
    </submittedName>
</protein>
<feature type="region of interest" description="Disordered" evidence="5">
    <location>
        <begin position="738"/>
        <end position="767"/>
    </location>
</feature>
<proteinExistence type="predicted"/>
<evidence type="ECO:0000313" key="7">
    <source>
        <dbReference type="EMBL" id="KAB7656612.1"/>
    </source>
</evidence>
<dbReference type="GO" id="GO:0009306">
    <property type="term" value="P:protein secretion"/>
    <property type="evidence" value="ECO:0007669"/>
    <property type="project" value="InterPro"/>
</dbReference>
<evidence type="ECO:0000256" key="1">
    <source>
        <dbReference type="ARBA" id="ARBA00004167"/>
    </source>
</evidence>
<dbReference type="RefSeq" id="WP_152158770.1">
    <property type="nucleotide sequence ID" value="NZ_WEHX01000069.1"/>
</dbReference>
<accession>A0A6I1EIR2</accession>
<dbReference type="EMBL" id="WEHX01000069">
    <property type="protein sequence ID" value="KAB7656612.1"/>
    <property type="molecule type" value="Genomic_DNA"/>
</dbReference>
<feature type="domain" description="Translocation and assembly module TamB C-terminal" evidence="6">
    <location>
        <begin position="1106"/>
        <end position="1442"/>
    </location>
</feature>
<keyword evidence="2" id="KW-0812">Transmembrane</keyword>
<sequence length="1442" mass="152570">MARSARIFLRLAGILLALLLLLAGALIFLATTSTGLSLTAKALDRWVPGLSIEKSDGDWRHLTLTGIGWTSPGVDVKVEKLVIELDWYRLFDKELKLGRLEIERPAAVVETAKLPQEKAAPEESAPFELPDLKLPIGITLEGIAARDAKAVINGETIELKSLDAGLDLHDGILKLSKFSLAGLSSELGRIPAGAAQFDAAARMAREGVVIEEAALSEGHADLSNLSSPPGASEAAQPAGEASTSASVPAPASAPQAPSHQTYLERVKGIFADPFIKTLPVVRLPFDAELRSLKASGIRLEGIPGTEELPGFSPLEIRTIDAKASMKASHVEIERFQLESSAADLALSGSTDLDGAWPVNLSLEARADAAPWGRLAGLRFDSPEAELKTTLVGEIAGELRLEAMTKGPAAMTLKAAANPGEADLPFSLSLASDELRSPEILAASGGKAEKTGSDPAAQDSGTLPAASEKSPLSEEASPRPGIAGTFAKSRYIVRNLALEAAGRPSAWKLALKGHPVIEAPDALLGEETRFEGTLDADASGDLSGIRLSKFDLATPLGELNLSGEAAWNEDLAWKTALRVSGVDFEPWIKKLPLRLGADFSGEGLLRTDGTYRVDSAKLKLDGTIQKAPVRLATEISGTSELSWKVSDFDFLLGRNTLRFAGEVEHMRGITLDLSIDAPGLLNTIPGLSGRANGTVKLAGSLAHPIAQANVRASGLGWENLFSLGGLNLFVDMRNSPFKGAAPQKGGAKDGEPLPPPAPPANLPPPPAANASLEEKMAFIFNSLAGGEIQGSASLKLADLAASSVALDSAEASLKGTEGSHVITLALSGDPVSGSIRAAGKFSRDTLSWTGSLTEARVETPAGTWSNRNAAPLSWDPKTAQLAVGTHCWMHEDAEVCLPKPMVLGRAGEAHLALKSLNMEVLKPYLRKKSDRIAGSFTGSADFRWDLAKNPMPSGQVTLNGDGLSYSTRWQGVRFPVTLEKLRAHALITGKRVALAWEVKPEGNGSSFGELAVIDPEKERRLDGRIIVEGITPSFIQPFLSRGERAEGAVNARLRAAGTLSRPELYGRAGAENVVVDADFIPIEMEPSNVEIEFNGRTSTLSGEIRTKTESVILSGNASWESLERWKADARVRTEGFHLSLPPMIQVDVKGDVTAEATNASASLKGRIEIPKSMIEVKTLPSTAIAVSEDQVLLDSNLQPRTVRTDGMPISGDVTVVLGPEVRIAAYGLRAGLSGEVRFVMAGGRMGLLGQINVPMGRFRAYGQDLVIQSGQILFSGPMTNPTLRLEAIRNPENTADGVTAGIRVTGTAESPQVTLFSTPQLSEQETLSYLIRGEGLGSEEGSSASMMTSMLIGVGTSQGSGILSEVGDAVGLRGLGVDTTGTGDSQQVVVSAYVLPGLQVKYGVGIFDSLATLTLRYRLMPRLYLEAVSGVEQALDLLYRFEF</sequence>
<dbReference type="Pfam" id="PF04357">
    <property type="entry name" value="TamB"/>
    <property type="match status" value="1"/>
</dbReference>
<name>A0A6I1EIR2_9BURK</name>
<feature type="region of interest" description="Disordered" evidence="5">
    <location>
        <begin position="443"/>
        <end position="480"/>
    </location>
</feature>
<dbReference type="GO" id="GO:0097347">
    <property type="term" value="C:TAM protein secretion complex"/>
    <property type="evidence" value="ECO:0007669"/>
    <property type="project" value="TreeGrafter"/>
</dbReference>
<reference evidence="7 8" key="1">
    <citation type="submission" date="2019-10" db="EMBL/GenBank/DDBJ databases">
        <title>Genome diversity of Sutterella seckii.</title>
        <authorList>
            <person name="Chaplin A.V."/>
            <person name="Sokolova S.R."/>
            <person name="Mosin K.A."/>
            <person name="Ivanova E.L."/>
            <person name="Kochetkova T.O."/>
            <person name="Goltsov A.Y."/>
            <person name="Trofimov D.Y."/>
            <person name="Efimov B.A."/>
        </authorList>
    </citation>
    <scope>NUCLEOTIDE SEQUENCE [LARGE SCALE GENOMIC DNA]</scope>
    <source>
        <strain evidence="7 8">ASD393</strain>
    </source>
</reference>
<evidence type="ECO:0000256" key="2">
    <source>
        <dbReference type="ARBA" id="ARBA00022692"/>
    </source>
</evidence>
<dbReference type="InterPro" id="IPR007452">
    <property type="entry name" value="TamB_C"/>
</dbReference>
<dbReference type="GO" id="GO:0005886">
    <property type="term" value="C:plasma membrane"/>
    <property type="evidence" value="ECO:0007669"/>
    <property type="project" value="InterPro"/>
</dbReference>
<feature type="compositionally biased region" description="Low complexity" evidence="5">
    <location>
        <begin position="241"/>
        <end position="258"/>
    </location>
</feature>
<feature type="region of interest" description="Disordered" evidence="5">
    <location>
        <begin position="220"/>
        <end position="258"/>
    </location>
</feature>
<organism evidence="7 8">
    <name type="scientific">Sutterella seckii</name>
    <dbReference type="NCBI Taxonomy" id="1944635"/>
    <lineage>
        <taxon>Bacteria</taxon>
        <taxon>Pseudomonadati</taxon>
        <taxon>Pseudomonadota</taxon>
        <taxon>Betaproteobacteria</taxon>
        <taxon>Burkholderiales</taxon>
        <taxon>Sutterellaceae</taxon>
        <taxon>Sutterella</taxon>
    </lineage>
</organism>
<comment type="subcellular location">
    <subcellularLocation>
        <location evidence="1">Membrane</location>
        <topology evidence="1">Single-pass membrane protein</topology>
    </subcellularLocation>
</comment>
<keyword evidence="4" id="KW-0472">Membrane</keyword>
<dbReference type="PANTHER" id="PTHR36985">
    <property type="entry name" value="TRANSLOCATION AND ASSEMBLY MODULE SUBUNIT TAMB"/>
    <property type="match status" value="1"/>
</dbReference>
<evidence type="ECO:0000259" key="6">
    <source>
        <dbReference type="Pfam" id="PF04357"/>
    </source>
</evidence>
<gene>
    <name evidence="7" type="ORF">GBM95_08860</name>
</gene>
<keyword evidence="3" id="KW-1133">Transmembrane helix</keyword>
<comment type="caution">
    <text evidence="7">The sequence shown here is derived from an EMBL/GenBank/DDBJ whole genome shotgun (WGS) entry which is preliminary data.</text>
</comment>
<evidence type="ECO:0000313" key="8">
    <source>
        <dbReference type="Proteomes" id="UP000430564"/>
    </source>
</evidence>
<feature type="compositionally biased region" description="Pro residues" evidence="5">
    <location>
        <begin position="751"/>
        <end position="766"/>
    </location>
</feature>
<evidence type="ECO:0000256" key="4">
    <source>
        <dbReference type="ARBA" id="ARBA00023136"/>
    </source>
</evidence>
<evidence type="ECO:0000256" key="3">
    <source>
        <dbReference type="ARBA" id="ARBA00022989"/>
    </source>
</evidence>
<dbReference type="Proteomes" id="UP000430564">
    <property type="component" value="Unassembled WGS sequence"/>
</dbReference>
<evidence type="ECO:0000256" key="5">
    <source>
        <dbReference type="SAM" id="MobiDB-lite"/>
    </source>
</evidence>
<dbReference type="OrthoDB" id="5288149at2"/>
<dbReference type="PANTHER" id="PTHR36985:SF1">
    <property type="entry name" value="TRANSLOCATION AND ASSEMBLY MODULE SUBUNIT TAMB"/>
    <property type="match status" value="1"/>
</dbReference>